<keyword evidence="2 10" id="KW-0378">Hydrolase</keyword>
<evidence type="ECO:0000256" key="5">
    <source>
        <dbReference type="ARBA" id="ARBA00023235"/>
    </source>
</evidence>
<evidence type="ECO:0000256" key="4">
    <source>
        <dbReference type="ARBA" id="ARBA00022840"/>
    </source>
</evidence>
<dbReference type="CDD" id="cd17932">
    <property type="entry name" value="DEXQc_UvrD"/>
    <property type="match status" value="1"/>
</dbReference>
<dbReference type="Pfam" id="PF13361">
    <property type="entry name" value="UvrD_C"/>
    <property type="match status" value="1"/>
</dbReference>
<gene>
    <name evidence="12" type="ORF">HWQ67_17645</name>
</gene>
<dbReference type="InterPro" id="IPR014016">
    <property type="entry name" value="UvrD-like_ATP-bd"/>
</dbReference>
<dbReference type="InterPro" id="IPR014017">
    <property type="entry name" value="DNA_helicase_UvrD-like_C"/>
</dbReference>
<keyword evidence="1 10" id="KW-0547">Nucleotide-binding</keyword>
<comment type="catalytic activity">
    <reaction evidence="9">
        <text>ATP + H2O = ADP + phosphate + H(+)</text>
        <dbReference type="Rhea" id="RHEA:13065"/>
        <dbReference type="ChEBI" id="CHEBI:15377"/>
        <dbReference type="ChEBI" id="CHEBI:15378"/>
        <dbReference type="ChEBI" id="CHEBI:30616"/>
        <dbReference type="ChEBI" id="CHEBI:43474"/>
        <dbReference type="ChEBI" id="CHEBI:456216"/>
        <dbReference type="EC" id="5.6.2.4"/>
    </reaction>
</comment>
<keyword evidence="3 10" id="KW-0347">Helicase</keyword>
<accession>A0ABS6S3G2</accession>
<evidence type="ECO:0000256" key="2">
    <source>
        <dbReference type="ARBA" id="ARBA00022801"/>
    </source>
</evidence>
<name>A0ABS6S3G2_9BACT</name>
<feature type="domain" description="UvrD-like helicase ATP-binding" evidence="11">
    <location>
        <begin position="12"/>
        <end position="326"/>
    </location>
</feature>
<keyword evidence="5" id="KW-0413">Isomerase</keyword>
<evidence type="ECO:0000256" key="1">
    <source>
        <dbReference type="ARBA" id="ARBA00022741"/>
    </source>
</evidence>
<comment type="caution">
    <text evidence="12">The sequence shown here is derived from an EMBL/GenBank/DDBJ whole genome shotgun (WGS) entry which is preliminary data.</text>
</comment>
<keyword evidence="4 10" id="KW-0067">ATP-binding</keyword>
<protein>
    <recommendedName>
        <fullName evidence="7">DNA 3'-5' helicase</fullName>
        <ecNumber evidence="7">5.6.2.4</ecNumber>
    </recommendedName>
    <alternativeName>
        <fullName evidence="8">DNA 3'-5' helicase II</fullName>
    </alternativeName>
</protein>
<dbReference type="Pfam" id="PF00580">
    <property type="entry name" value="UvrD-helicase"/>
    <property type="match status" value="1"/>
</dbReference>
<organism evidence="12 13">
    <name type="scientific">Candidatus Magnetobacterium casense</name>
    <dbReference type="NCBI Taxonomy" id="1455061"/>
    <lineage>
        <taxon>Bacteria</taxon>
        <taxon>Pseudomonadati</taxon>
        <taxon>Nitrospirota</taxon>
        <taxon>Thermodesulfovibrionia</taxon>
        <taxon>Thermodesulfovibrionales</taxon>
        <taxon>Candidatus Magnetobacteriaceae</taxon>
        <taxon>Candidatus Magnetobacterium</taxon>
    </lineage>
</organism>
<evidence type="ECO:0000256" key="9">
    <source>
        <dbReference type="ARBA" id="ARBA00048988"/>
    </source>
</evidence>
<evidence type="ECO:0000256" key="10">
    <source>
        <dbReference type="PROSITE-ProRule" id="PRU00560"/>
    </source>
</evidence>
<sequence length="456" mass="50771">MSYSAELEDLLGRLNKYQLKAVETTDGLVCLTGVPCSGKTATIVDRIAKTVADGVDPDLILAMTFTRAAAAEMNDRLKSLGIVGARVGTIHSVCRQIAAADSVLISAGKFDERESMSIQLKKILVGMRRERMIEDDYGVDFEAVKRFIAFCKAKGICYIDGDVFGLNPYYASNIRRQAEHWAVDTGIHPAILFKIYAALELKRSELGLYDYDDMLLWAWLTLISNPEARDRWRNRWNFIIVDETQDSSPVQWDVALLLAGLDSSIPGVQALPAPPEEDDKPHNLLVAGDAAQSIYAFRSAEPDNFVAFANDPRVQKLALPINYRSTPTICRVASNLVRGKRWHLSGDMQPFNKKDWANSVQVKEYPDPSAEALDVISRCQQIGLTEGLKSCAVLSRLRVSLDLAEIMCIAKKMKYIKMASGSLFESSEVNDILAYLRVSCGFDPDGRWVRHVINKP</sequence>
<dbReference type="PANTHER" id="PTHR11070:SF2">
    <property type="entry name" value="ATP-DEPENDENT DNA HELICASE SRS2"/>
    <property type="match status" value="1"/>
</dbReference>
<dbReference type="GO" id="GO:0004386">
    <property type="term" value="F:helicase activity"/>
    <property type="evidence" value="ECO:0007669"/>
    <property type="project" value="UniProtKB-KW"/>
</dbReference>
<comment type="catalytic activity">
    <reaction evidence="6">
        <text>Couples ATP hydrolysis with the unwinding of duplex DNA by translocating in the 3'-5' direction.</text>
        <dbReference type="EC" id="5.6.2.4"/>
    </reaction>
</comment>
<feature type="non-terminal residue" evidence="12">
    <location>
        <position position="456"/>
    </location>
</feature>
<dbReference type="EMBL" id="JABXWD010000573">
    <property type="protein sequence ID" value="MBV6343399.1"/>
    <property type="molecule type" value="Genomic_DNA"/>
</dbReference>
<feature type="binding site" evidence="10">
    <location>
        <begin position="33"/>
        <end position="40"/>
    </location>
    <ligand>
        <name>ATP</name>
        <dbReference type="ChEBI" id="CHEBI:30616"/>
    </ligand>
</feature>
<evidence type="ECO:0000256" key="3">
    <source>
        <dbReference type="ARBA" id="ARBA00022806"/>
    </source>
</evidence>
<evidence type="ECO:0000313" key="13">
    <source>
        <dbReference type="Proteomes" id="UP001196980"/>
    </source>
</evidence>
<dbReference type="EC" id="5.6.2.4" evidence="7"/>
<keyword evidence="13" id="KW-1185">Reference proteome</keyword>
<dbReference type="PANTHER" id="PTHR11070">
    <property type="entry name" value="UVRD / RECB / PCRA DNA HELICASE FAMILY MEMBER"/>
    <property type="match status" value="1"/>
</dbReference>
<evidence type="ECO:0000256" key="7">
    <source>
        <dbReference type="ARBA" id="ARBA00034808"/>
    </source>
</evidence>
<reference evidence="12 13" key="1">
    <citation type="journal article" date="2020" name="J Geophys Res Biogeosci">
        <title>Magnetotaxis as an Adaptation to Enable Bacterial Shuttling of Microbial Sulfur and Sulfur Cycling Across Aquatic Oxic#Anoxic Interfaces.</title>
        <authorList>
            <person name="Li J."/>
            <person name="Liu P."/>
            <person name="Wang J."/>
            <person name="Roberts A.P."/>
            <person name="Pan Y."/>
        </authorList>
    </citation>
    <scope>NUCLEOTIDE SEQUENCE [LARGE SCALE GENOMIC DNA]</scope>
    <source>
        <strain evidence="12 13">MYR-1_YQ</strain>
    </source>
</reference>
<dbReference type="Proteomes" id="UP001196980">
    <property type="component" value="Unassembled WGS sequence"/>
</dbReference>
<evidence type="ECO:0000259" key="11">
    <source>
        <dbReference type="PROSITE" id="PS51198"/>
    </source>
</evidence>
<evidence type="ECO:0000256" key="6">
    <source>
        <dbReference type="ARBA" id="ARBA00034617"/>
    </source>
</evidence>
<evidence type="ECO:0000256" key="8">
    <source>
        <dbReference type="ARBA" id="ARBA00034923"/>
    </source>
</evidence>
<evidence type="ECO:0000313" key="12">
    <source>
        <dbReference type="EMBL" id="MBV6343399.1"/>
    </source>
</evidence>
<dbReference type="RefSeq" id="WP_218254016.1">
    <property type="nucleotide sequence ID" value="NZ_JABXWD010000573.1"/>
</dbReference>
<proteinExistence type="predicted"/>
<dbReference type="InterPro" id="IPR000212">
    <property type="entry name" value="DNA_helicase_UvrD/REP"/>
</dbReference>
<dbReference type="PROSITE" id="PS51198">
    <property type="entry name" value="UVRD_HELICASE_ATP_BIND"/>
    <property type="match status" value="1"/>
</dbReference>